<dbReference type="SUPFAM" id="SSF47384">
    <property type="entry name" value="Homodimeric domain of signal transducing histidine kinase"/>
    <property type="match status" value="1"/>
</dbReference>
<comment type="cofactor">
    <cofactor evidence="3">
        <name>Mg(2+)</name>
        <dbReference type="ChEBI" id="CHEBI:18420"/>
    </cofactor>
</comment>
<dbReference type="SMART" id="SM00388">
    <property type="entry name" value="HisKA"/>
    <property type="match status" value="1"/>
</dbReference>
<dbReference type="GO" id="GO:0005886">
    <property type="term" value="C:plasma membrane"/>
    <property type="evidence" value="ECO:0007669"/>
    <property type="project" value="UniProtKB-SubCell"/>
</dbReference>
<feature type="domain" description="Histidine kinase" evidence="22">
    <location>
        <begin position="275"/>
        <end position="479"/>
    </location>
</feature>
<evidence type="ECO:0000256" key="14">
    <source>
        <dbReference type="ARBA" id="ARBA00022912"/>
    </source>
</evidence>
<dbReference type="EC" id="2.7.13.3" evidence="5"/>
<dbReference type="InterPro" id="IPR036890">
    <property type="entry name" value="HATPase_C_sf"/>
</dbReference>
<proteinExistence type="predicted"/>
<keyword evidence="16" id="KW-0346">Stress response</keyword>
<dbReference type="InterPro" id="IPR036097">
    <property type="entry name" value="HisK_dim/P_sf"/>
</dbReference>
<evidence type="ECO:0000256" key="12">
    <source>
        <dbReference type="ARBA" id="ARBA00022840"/>
    </source>
</evidence>
<dbReference type="InterPro" id="IPR003660">
    <property type="entry name" value="HAMP_dom"/>
</dbReference>
<dbReference type="CDD" id="cd06225">
    <property type="entry name" value="HAMP"/>
    <property type="match status" value="1"/>
</dbReference>
<dbReference type="AlphaFoldDB" id="A0A6M5YQY8"/>
<dbReference type="EMBL" id="CP053452">
    <property type="protein sequence ID" value="QJW96477.1"/>
    <property type="molecule type" value="Genomic_DNA"/>
</dbReference>
<evidence type="ECO:0000256" key="6">
    <source>
        <dbReference type="ARBA" id="ARBA00022475"/>
    </source>
</evidence>
<organism evidence="24 25">
    <name type="scientific">Frigoriglobus tundricola</name>
    <dbReference type="NCBI Taxonomy" id="2774151"/>
    <lineage>
        <taxon>Bacteria</taxon>
        <taxon>Pseudomonadati</taxon>
        <taxon>Planctomycetota</taxon>
        <taxon>Planctomycetia</taxon>
        <taxon>Gemmatales</taxon>
        <taxon>Gemmataceae</taxon>
        <taxon>Frigoriglobus</taxon>
    </lineage>
</organism>
<evidence type="ECO:0000256" key="4">
    <source>
        <dbReference type="ARBA" id="ARBA00004651"/>
    </source>
</evidence>
<dbReference type="CDD" id="cd00075">
    <property type="entry name" value="HATPase"/>
    <property type="match status" value="1"/>
</dbReference>
<dbReference type="GO" id="GO:0005524">
    <property type="term" value="F:ATP binding"/>
    <property type="evidence" value="ECO:0007669"/>
    <property type="project" value="UniProtKB-KW"/>
</dbReference>
<evidence type="ECO:0000256" key="1">
    <source>
        <dbReference type="ARBA" id="ARBA00000085"/>
    </source>
</evidence>
<keyword evidence="25" id="KW-1185">Reference proteome</keyword>
<feature type="domain" description="HAMP" evidence="23">
    <location>
        <begin position="206"/>
        <end position="258"/>
    </location>
</feature>
<keyword evidence="21" id="KW-1133">Transmembrane helix</keyword>
<comment type="cofactor">
    <cofactor evidence="2">
        <name>Mn(2+)</name>
        <dbReference type="ChEBI" id="CHEBI:29035"/>
    </cofactor>
</comment>
<dbReference type="PANTHER" id="PTHR44936:SF9">
    <property type="entry name" value="SENSOR PROTEIN CREC"/>
    <property type="match status" value="1"/>
</dbReference>
<keyword evidence="21" id="KW-0472">Membrane</keyword>
<keyword evidence="14" id="KW-0904">Protein phosphatase</keyword>
<evidence type="ECO:0000256" key="15">
    <source>
        <dbReference type="ARBA" id="ARBA00023012"/>
    </source>
</evidence>
<dbReference type="InterPro" id="IPR050980">
    <property type="entry name" value="2C_sensor_his_kinase"/>
</dbReference>
<keyword evidence="13" id="KW-0460">Magnesium</keyword>
<keyword evidence="18" id="KW-0464">Manganese</keyword>
<evidence type="ECO:0000256" key="5">
    <source>
        <dbReference type="ARBA" id="ARBA00012438"/>
    </source>
</evidence>
<dbReference type="Gene3D" id="3.30.565.10">
    <property type="entry name" value="Histidine kinase-like ATPase, C-terminal domain"/>
    <property type="match status" value="1"/>
</dbReference>
<dbReference type="Pfam" id="PF02518">
    <property type="entry name" value="HATPase_c"/>
    <property type="match status" value="1"/>
</dbReference>
<sequence length="479" mass="50785">MTAAVLPQMARVAPRTRSPFRYLTPPVRLSLRYRLLLPLALLIAGDAAATAWAARAAAAAAERRLAKQQWAVADALTNQLTFPLSEPVLKTMRGLSGAEFLFVHPPQPSKSTFAEPPAEPIDVPTATRPGADELHTLGPPVTVAGEEYRCLRLPLKVPHPNAGGNLYIFYPESLRRTAVADAVRPLVVLGGAGGAVAVLFAVAFGSRLVRRVRDLDARTRLIAAGDFRPMPVSGADDELRDLCESVNDMARRLAGFQDELQRSERLQLLGQFSGGLAHQLRNAAAGARLAVELFLAENPAADPEPLRVALRQLARIESNLRQFLALGKPPAGERVPCDLVGLIDQAVTLLKPQCQHAGTTVVWDPPGPRVVSGDPAALSHLLGNVIGNAVEAAGPGGTVDIHLTALSAGKPVTRIEVTDTGPGPPNAIAAKLFDPFVTGKDQGIGLGLAVAKQAAEAHGGTIRWERRGGRTVFVIELPT</sequence>
<keyword evidence="15" id="KW-0902">Two-component regulatory system</keyword>
<dbReference type="PRINTS" id="PR00344">
    <property type="entry name" value="BCTRLSENSOR"/>
</dbReference>
<evidence type="ECO:0000256" key="3">
    <source>
        <dbReference type="ARBA" id="ARBA00001946"/>
    </source>
</evidence>
<keyword evidence="7" id="KW-0597">Phosphoprotein</keyword>
<dbReference type="PROSITE" id="PS50109">
    <property type="entry name" value="HIS_KIN"/>
    <property type="match status" value="1"/>
</dbReference>
<feature type="transmembrane region" description="Helical" evidence="21">
    <location>
        <begin position="186"/>
        <end position="209"/>
    </location>
</feature>
<dbReference type="Pfam" id="PF00672">
    <property type="entry name" value="HAMP"/>
    <property type="match status" value="1"/>
</dbReference>
<keyword evidence="12" id="KW-0067">ATP-binding</keyword>
<evidence type="ECO:0000256" key="8">
    <source>
        <dbReference type="ARBA" id="ARBA00022679"/>
    </source>
</evidence>
<keyword evidence="6" id="KW-1003">Cell membrane</keyword>
<keyword evidence="21" id="KW-0812">Transmembrane</keyword>
<reference evidence="25" key="1">
    <citation type="submission" date="2020-05" db="EMBL/GenBank/DDBJ databases">
        <title>Frigoriglobus tundricola gen. nov., sp. nov., a psychrotolerant cellulolytic planctomycete of the family Gemmataceae with two divergent copies of 16S rRNA gene.</title>
        <authorList>
            <person name="Kulichevskaya I.S."/>
            <person name="Ivanova A.A."/>
            <person name="Naumoff D.G."/>
            <person name="Beletsky A.V."/>
            <person name="Rijpstra W.I.C."/>
            <person name="Sinninghe Damste J.S."/>
            <person name="Mardanov A.V."/>
            <person name="Ravin N.V."/>
            <person name="Dedysh S.N."/>
        </authorList>
    </citation>
    <scope>NUCLEOTIDE SEQUENCE [LARGE SCALE GENOMIC DNA]</scope>
    <source>
        <strain evidence="25">PL17</strain>
    </source>
</reference>
<keyword evidence="8" id="KW-0808">Transferase</keyword>
<evidence type="ECO:0000256" key="19">
    <source>
        <dbReference type="ARBA" id="ARBA00040454"/>
    </source>
</evidence>
<evidence type="ECO:0000259" key="23">
    <source>
        <dbReference type="PROSITE" id="PS50885"/>
    </source>
</evidence>
<evidence type="ECO:0000256" key="7">
    <source>
        <dbReference type="ARBA" id="ARBA00022553"/>
    </source>
</evidence>
<dbReference type="PANTHER" id="PTHR44936">
    <property type="entry name" value="SENSOR PROTEIN CREC"/>
    <property type="match status" value="1"/>
</dbReference>
<evidence type="ECO:0000256" key="18">
    <source>
        <dbReference type="ARBA" id="ARBA00023211"/>
    </source>
</evidence>
<keyword evidence="17" id="KW-0843">Virulence</keyword>
<dbReference type="Proteomes" id="UP000503447">
    <property type="component" value="Chromosome"/>
</dbReference>
<evidence type="ECO:0000256" key="21">
    <source>
        <dbReference type="SAM" id="Phobius"/>
    </source>
</evidence>
<gene>
    <name evidence="24" type="ORF">FTUN_4034</name>
</gene>
<dbReference type="GO" id="GO:0000155">
    <property type="term" value="F:phosphorelay sensor kinase activity"/>
    <property type="evidence" value="ECO:0007669"/>
    <property type="project" value="InterPro"/>
</dbReference>
<dbReference type="CDD" id="cd00082">
    <property type="entry name" value="HisKA"/>
    <property type="match status" value="1"/>
</dbReference>
<dbReference type="InterPro" id="IPR003661">
    <property type="entry name" value="HisK_dim/P_dom"/>
</dbReference>
<evidence type="ECO:0000313" key="24">
    <source>
        <dbReference type="EMBL" id="QJW96477.1"/>
    </source>
</evidence>
<evidence type="ECO:0000256" key="10">
    <source>
        <dbReference type="ARBA" id="ARBA00022777"/>
    </source>
</evidence>
<protein>
    <recommendedName>
        <fullName evidence="19">Signal transduction histidine-protein kinase/phosphatase MprB</fullName>
        <ecNumber evidence="5">2.7.13.3</ecNumber>
    </recommendedName>
    <alternativeName>
        <fullName evidence="20">Mycobacterial persistence regulator B</fullName>
    </alternativeName>
</protein>
<dbReference type="InterPro" id="IPR004358">
    <property type="entry name" value="Sig_transdc_His_kin-like_C"/>
</dbReference>
<evidence type="ECO:0000256" key="13">
    <source>
        <dbReference type="ARBA" id="ARBA00022842"/>
    </source>
</evidence>
<comment type="subcellular location">
    <subcellularLocation>
        <location evidence="4">Cell membrane</location>
        <topology evidence="4">Multi-pass membrane protein</topology>
    </subcellularLocation>
</comment>
<dbReference type="KEGG" id="ftj:FTUN_4034"/>
<keyword evidence="10" id="KW-0418">Kinase</keyword>
<dbReference type="PROSITE" id="PS50885">
    <property type="entry name" value="HAMP"/>
    <property type="match status" value="1"/>
</dbReference>
<keyword evidence="11" id="KW-0378">Hydrolase</keyword>
<dbReference type="SUPFAM" id="SSF55874">
    <property type="entry name" value="ATPase domain of HSP90 chaperone/DNA topoisomerase II/histidine kinase"/>
    <property type="match status" value="1"/>
</dbReference>
<comment type="catalytic activity">
    <reaction evidence="1">
        <text>ATP + protein L-histidine = ADP + protein N-phospho-L-histidine.</text>
        <dbReference type="EC" id="2.7.13.3"/>
    </reaction>
</comment>
<dbReference type="SMART" id="SM00304">
    <property type="entry name" value="HAMP"/>
    <property type="match status" value="1"/>
</dbReference>
<evidence type="ECO:0000256" key="9">
    <source>
        <dbReference type="ARBA" id="ARBA00022741"/>
    </source>
</evidence>
<dbReference type="Gene3D" id="1.10.287.130">
    <property type="match status" value="1"/>
</dbReference>
<evidence type="ECO:0000256" key="2">
    <source>
        <dbReference type="ARBA" id="ARBA00001936"/>
    </source>
</evidence>
<name>A0A6M5YQY8_9BACT</name>
<evidence type="ECO:0000256" key="17">
    <source>
        <dbReference type="ARBA" id="ARBA00023026"/>
    </source>
</evidence>
<evidence type="ECO:0000256" key="20">
    <source>
        <dbReference type="ARBA" id="ARBA00041776"/>
    </source>
</evidence>
<dbReference type="GO" id="GO:0004721">
    <property type="term" value="F:phosphoprotein phosphatase activity"/>
    <property type="evidence" value="ECO:0007669"/>
    <property type="project" value="UniProtKB-KW"/>
</dbReference>
<evidence type="ECO:0000259" key="22">
    <source>
        <dbReference type="PROSITE" id="PS50109"/>
    </source>
</evidence>
<dbReference type="SMART" id="SM00387">
    <property type="entry name" value="HATPase_c"/>
    <property type="match status" value="1"/>
</dbReference>
<dbReference type="InterPro" id="IPR005467">
    <property type="entry name" value="His_kinase_dom"/>
</dbReference>
<evidence type="ECO:0000313" key="25">
    <source>
        <dbReference type="Proteomes" id="UP000503447"/>
    </source>
</evidence>
<evidence type="ECO:0000256" key="11">
    <source>
        <dbReference type="ARBA" id="ARBA00022801"/>
    </source>
</evidence>
<evidence type="ECO:0000256" key="16">
    <source>
        <dbReference type="ARBA" id="ARBA00023016"/>
    </source>
</evidence>
<dbReference type="InterPro" id="IPR003594">
    <property type="entry name" value="HATPase_dom"/>
</dbReference>
<keyword evidence="9" id="KW-0547">Nucleotide-binding</keyword>
<accession>A0A6M5YQY8</accession>